<dbReference type="EMBL" id="JBHSKN010000009">
    <property type="protein sequence ID" value="MFC5240300.1"/>
    <property type="molecule type" value="Genomic_DNA"/>
</dbReference>
<organism evidence="2 3">
    <name type="scientific">Streptomyces atrovirens</name>
    <dbReference type="NCBI Taxonomy" id="285556"/>
    <lineage>
        <taxon>Bacteria</taxon>
        <taxon>Bacillati</taxon>
        <taxon>Actinomycetota</taxon>
        <taxon>Actinomycetes</taxon>
        <taxon>Kitasatosporales</taxon>
        <taxon>Streptomycetaceae</taxon>
        <taxon>Streptomyces</taxon>
    </lineage>
</organism>
<dbReference type="Proteomes" id="UP001596035">
    <property type="component" value="Unassembled WGS sequence"/>
</dbReference>
<dbReference type="RefSeq" id="WP_344559715.1">
    <property type="nucleotide sequence ID" value="NZ_BAAATG010000014.1"/>
</dbReference>
<feature type="chain" id="PRO_5046595957" evidence="1">
    <location>
        <begin position="32"/>
        <end position="172"/>
    </location>
</feature>
<accession>A0ABW0DR80</accession>
<keyword evidence="1" id="KW-0732">Signal</keyword>
<comment type="caution">
    <text evidence="2">The sequence shown here is derived from an EMBL/GenBank/DDBJ whole genome shotgun (WGS) entry which is preliminary data.</text>
</comment>
<name>A0ABW0DR80_9ACTN</name>
<evidence type="ECO:0000256" key="1">
    <source>
        <dbReference type="SAM" id="SignalP"/>
    </source>
</evidence>
<sequence length="172" mass="18641">MFTLKRRHRESAAIGALALLGSLFMAQPAQAATSYEDDACSSTSNKYCFEIYYNSRGETTGYSYSSCFIANQSIPDHYGYSPNGVTLVRYIYRGGVDKLPNPGCTGAEGSGQAIKNNAASVANNECSVSNRVYYNSGYQGTSQTFSPGCGSYWPATNLKAELKNENASHKRI</sequence>
<protein>
    <submittedName>
        <fullName evidence="2">Uncharacterized protein</fullName>
    </submittedName>
</protein>
<evidence type="ECO:0000313" key="2">
    <source>
        <dbReference type="EMBL" id="MFC5240300.1"/>
    </source>
</evidence>
<gene>
    <name evidence="2" type="ORF">ACFPWV_10350</name>
</gene>
<proteinExistence type="predicted"/>
<feature type="signal peptide" evidence="1">
    <location>
        <begin position="1"/>
        <end position="31"/>
    </location>
</feature>
<keyword evidence="3" id="KW-1185">Reference proteome</keyword>
<evidence type="ECO:0000313" key="3">
    <source>
        <dbReference type="Proteomes" id="UP001596035"/>
    </source>
</evidence>
<reference evidence="3" key="1">
    <citation type="journal article" date="2019" name="Int. J. Syst. Evol. Microbiol.">
        <title>The Global Catalogue of Microorganisms (GCM) 10K type strain sequencing project: providing services to taxonomists for standard genome sequencing and annotation.</title>
        <authorList>
            <consortium name="The Broad Institute Genomics Platform"/>
            <consortium name="The Broad Institute Genome Sequencing Center for Infectious Disease"/>
            <person name="Wu L."/>
            <person name="Ma J."/>
        </authorList>
    </citation>
    <scope>NUCLEOTIDE SEQUENCE [LARGE SCALE GENOMIC DNA]</scope>
    <source>
        <strain evidence="3">CGMCC 4.7131</strain>
    </source>
</reference>